<sequence length="174" mass="18496">MHRIVRVLYLVSLICAALVLGLTLNHVLQAPGSRALSGPEWLTVQHTFYGGFAVVGGIAEVVGLIATVALTITSLKGHTIAGTAAPVIAALCFLGTLLVYWFGNRPINALVAIWSPATLPSDWSWYRNSWETAHAISACLGTVAFLALAIALLWRRTPSEGSARCSAQDDPNMA</sequence>
<reference evidence="2 3" key="1">
    <citation type="submission" date="2020-12" db="EMBL/GenBank/DDBJ databases">
        <title>Microbacterium sp. HY060.</title>
        <authorList>
            <person name="Zhou J."/>
        </authorList>
    </citation>
    <scope>NUCLEOTIDE SEQUENCE [LARGE SCALE GENOMIC DNA]</scope>
    <source>
        <strain evidence="2 3">HY60</strain>
    </source>
</reference>
<dbReference type="RefSeq" id="WP_166991855.1">
    <property type="nucleotide sequence ID" value="NZ_CP061169.1"/>
</dbReference>
<evidence type="ECO:0000313" key="3">
    <source>
        <dbReference type="Proteomes" id="UP000662814"/>
    </source>
</evidence>
<feature type="transmembrane region" description="Helical" evidence="1">
    <location>
        <begin position="7"/>
        <end position="28"/>
    </location>
</feature>
<feature type="transmembrane region" description="Helical" evidence="1">
    <location>
        <begin position="48"/>
        <end position="72"/>
    </location>
</feature>
<name>A0ABX6YF98_9MICO</name>
<dbReference type="EMBL" id="CP061169">
    <property type="protein sequence ID" value="QPZ37452.1"/>
    <property type="molecule type" value="Genomic_DNA"/>
</dbReference>
<evidence type="ECO:0000313" key="2">
    <source>
        <dbReference type="EMBL" id="QPZ37452.1"/>
    </source>
</evidence>
<evidence type="ECO:0000256" key="1">
    <source>
        <dbReference type="SAM" id="Phobius"/>
    </source>
</evidence>
<feature type="transmembrane region" description="Helical" evidence="1">
    <location>
        <begin position="84"/>
        <end position="102"/>
    </location>
</feature>
<accession>A0ABX6YF98</accession>
<keyword evidence="1" id="KW-0812">Transmembrane</keyword>
<gene>
    <name evidence="2" type="ORF">HCR76_11465</name>
</gene>
<keyword evidence="3" id="KW-1185">Reference proteome</keyword>
<evidence type="ECO:0008006" key="4">
    <source>
        <dbReference type="Google" id="ProtNLM"/>
    </source>
</evidence>
<feature type="transmembrane region" description="Helical" evidence="1">
    <location>
        <begin position="133"/>
        <end position="154"/>
    </location>
</feature>
<protein>
    <recommendedName>
        <fullName evidence="4">DUF1772 domain-containing protein</fullName>
    </recommendedName>
</protein>
<keyword evidence="1" id="KW-1133">Transmembrane helix</keyword>
<dbReference type="Proteomes" id="UP000662814">
    <property type="component" value="Chromosome"/>
</dbReference>
<proteinExistence type="predicted"/>
<organism evidence="2 3">
    <name type="scientific">Paramicrobacterium chengjingii</name>
    <dbReference type="NCBI Taxonomy" id="2769067"/>
    <lineage>
        <taxon>Bacteria</taxon>
        <taxon>Bacillati</taxon>
        <taxon>Actinomycetota</taxon>
        <taxon>Actinomycetes</taxon>
        <taxon>Micrococcales</taxon>
        <taxon>Microbacteriaceae</taxon>
        <taxon>Paramicrobacterium</taxon>
    </lineage>
</organism>
<keyword evidence="1" id="KW-0472">Membrane</keyword>